<accession>K2G7Y6</accession>
<dbReference type="AlphaFoldDB" id="K2G7Y6"/>
<protein>
    <submittedName>
        <fullName evidence="1">Uncharacterized protein</fullName>
    </submittedName>
</protein>
<dbReference type="EMBL" id="AMFJ01000921">
    <property type="protein sequence ID" value="EKE26154.1"/>
    <property type="molecule type" value="Genomic_DNA"/>
</dbReference>
<reference evidence="1" key="1">
    <citation type="journal article" date="2012" name="Science">
        <title>Fermentation, hydrogen, and sulfur metabolism in multiple uncultivated bacterial phyla.</title>
        <authorList>
            <person name="Wrighton K.C."/>
            <person name="Thomas B.C."/>
            <person name="Sharon I."/>
            <person name="Miller C.S."/>
            <person name="Castelle C.J."/>
            <person name="VerBerkmoes N.C."/>
            <person name="Wilkins M.J."/>
            <person name="Hettich R.L."/>
            <person name="Lipton M.S."/>
            <person name="Williams K.H."/>
            <person name="Long P.E."/>
            <person name="Banfield J.F."/>
        </authorList>
    </citation>
    <scope>NUCLEOTIDE SEQUENCE [LARGE SCALE GENOMIC DNA]</scope>
</reference>
<name>K2G7Y6_9BACT</name>
<feature type="non-terminal residue" evidence="1">
    <location>
        <position position="1"/>
    </location>
</feature>
<proteinExistence type="predicted"/>
<comment type="caution">
    <text evidence="1">The sequence shown here is derived from an EMBL/GenBank/DDBJ whole genome shotgun (WGS) entry which is preliminary data.</text>
</comment>
<organism evidence="1">
    <name type="scientific">uncultured bacterium</name>
    <name type="common">gcode 4</name>
    <dbReference type="NCBI Taxonomy" id="1234023"/>
    <lineage>
        <taxon>Bacteria</taxon>
        <taxon>environmental samples</taxon>
    </lineage>
</organism>
<sequence>FFIGKVLYMAVPEDDRWNSNYTEFPLALQEFDDLGKLKKQIAYNLKIYRIFQENINVTFFPNLSYIAPQWIQLFAIVFS</sequence>
<gene>
    <name evidence="1" type="ORF">ACD_4C00405G0001</name>
</gene>
<evidence type="ECO:0000313" key="1">
    <source>
        <dbReference type="EMBL" id="EKE26154.1"/>
    </source>
</evidence>